<dbReference type="AlphaFoldDB" id="A0A4C1ZWM2"/>
<feature type="region of interest" description="Disordered" evidence="1">
    <location>
        <begin position="153"/>
        <end position="172"/>
    </location>
</feature>
<evidence type="ECO:0000313" key="2">
    <source>
        <dbReference type="EMBL" id="GBP91454.1"/>
    </source>
</evidence>
<reference evidence="2 3" key="1">
    <citation type="journal article" date="2019" name="Commun. Biol.">
        <title>The bagworm genome reveals a unique fibroin gene that provides high tensile strength.</title>
        <authorList>
            <person name="Kono N."/>
            <person name="Nakamura H."/>
            <person name="Ohtoshi R."/>
            <person name="Tomita M."/>
            <person name="Numata K."/>
            <person name="Arakawa K."/>
        </authorList>
    </citation>
    <scope>NUCLEOTIDE SEQUENCE [LARGE SCALE GENOMIC DNA]</scope>
</reference>
<gene>
    <name evidence="2" type="ORF">EVAR_68545_1</name>
</gene>
<dbReference type="EMBL" id="BGZK01002171">
    <property type="protein sequence ID" value="GBP91454.1"/>
    <property type="molecule type" value="Genomic_DNA"/>
</dbReference>
<keyword evidence="3" id="KW-1185">Reference proteome</keyword>
<accession>A0A4C1ZWM2</accession>
<evidence type="ECO:0000313" key="3">
    <source>
        <dbReference type="Proteomes" id="UP000299102"/>
    </source>
</evidence>
<proteinExistence type="predicted"/>
<organism evidence="2 3">
    <name type="scientific">Eumeta variegata</name>
    <name type="common">Bagworm moth</name>
    <name type="synonym">Eumeta japonica</name>
    <dbReference type="NCBI Taxonomy" id="151549"/>
    <lineage>
        <taxon>Eukaryota</taxon>
        <taxon>Metazoa</taxon>
        <taxon>Ecdysozoa</taxon>
        <taxon>Arthropoda</taxon>
        <taxon>Hexapoda</taxon>
        <taxon>Insecta</taxon>
        <taxon>Pterygota</taxon>
        <taxon>Neoptera</taxon>
        <taxon>Endopterygota</taxon>
        <taxon>Lepidoptera</taxon>
        <taxon>Glossata</taxon>
        <taxon>Ditrysia</taxon>
        <taxon>Tineoidea</taxon>
        <taxon>Psychidae</taxon>
        <taxon>Oiketicinae</taxon>
        <taxon>Eumeta</taxon>
    </lineage>
</organism>
<protein>
    <submittedName>
        <fullName evidence="2">Uncharacterized protein</fullName>
    </submittedName>
</protein>
<evidence type="ECO:0000256" key="1">
    <source>
        <dbReference type="SAM" id="MobiDB-lite"/>
    </source>
</evidence>
<sequence>MGNQQWKKETRNMNIFRMMGSDVKESSKGSEYSPAASSRFTRFDVIAISSEWLEVYRIGLLAYKLARWLLSSAGAAHCLMINRRQAFGSTCTQQTKSTFANTPPSGETTLNPIRSETSAISATPYDVHETTKYCSIRIARLCVRTCERACPRARRNTAAPSGLTPRSSPLATAELERRSSLIKVYFIVPRPPRPASPPSTPAPRPPRAPPPPPSSPRMGRGTHKTR</sequence>
<feature type="compositionally biased region" description="Pro residues" evidence="1">
    <location>
        <begin position="189"/>
        <end position="215"/>
    </location>
</feature>
<name>A0A4C1ZWM2_EUMVA</name>
<feature type="region of interest" description="Disordered" evidence="1">
    <location>
        <begin position="186"/>
        <end position="226"/>
    </location>
</feature>
<comment type="caution">
    <text evidence="2">The sequence shown here is derived from an EMBL/GenBank/DDBJ whole genome shotgun (WGS) entry which is preliminary data.</text>
</comment>
<dbReference type="Proteomes" id="UP000299102">
    <property type="component" value="Unassembled WGS sequence"/>
</dbReference>